<dbReference type="EMBL" id="JAJJMA010192636">
    <property type="protein sequence ID" value="MCL7038640.1"/>
    <property type="molecule type" value="Genomic_DNA"/>
</dbReference>
<dbReference type="InterPro" id="IPR039421">
    <property type="entry name" value="Type_1_exporter"/>
</dbReference>
<evidence type="ECO:0000313" key="8">
    <source>
        <dbReference type="Proteomes" id="UP001177140"/>
    </source>
</evidence>
<dbReference type="GO" id="GO:0090374">
    <property type="term" value="P:oligopeptide export from mitochondrion"/>
    <property type="evidence" value="ECO:0007669"/>
    <property type="project" value="TreeGrafter"/>
</dbReference>
<proteinExistence type="predicted"/>
<evidence type="ECO:0000256" key="2">
    <source>
        <dbReference type="ARBA" id="ARBA00022692"/>
    </source>
</evidence>
<feature type="domain" description="ABC transmembrane type-1" evidence="6">
    <location>
        <begin position="1"/>
        <end position="113"/>
    </location>
</feature>
<evidence type="ECO:0000256" key="3">
    <source>
        <dbReference type="ARBA" id="ARBA00022989"/>
    </source>
</evidence>
<keyword evidence="3 5" id="KW-1133">Transmembrane helix</keyword>
<dbReference type="GO" id="GO:0015421">
    <property type="term" value="F:ABC-type oligopeptide transporter activity"/>
    <property type="evidence" value="ECO:0007669"/>
    <property type="project" value="TreeGrafter"/>
</dbReference>
<protein>
    <recommendedName>
        <fullName evidence="6">ABC transmembrane type-1 domain-containing protein</fullName>
    </recommendedName>
</protein>
<dbReference type="Gene3D" id="1.20.1560.10">
    <property type="entry name" value="ABC transporter type 1, transmembrane domain"/>
    <property type="match status" value="1"/>
</dbReference>
<dbReference type="PROSITE" id="PS50929">
    <property type="entry name" value="ABC_TM1F"/>
    <property type="match status" value="1"/>
</dbReference>
<evidence type="ECO:0000313" key="7">
    <source>
        <dbReference type="EMBL" id="MCL7038640.1"/>
    </source>
</evidence>
<comment type="subcellular location">
    <subcellularLocation>
        <location evidence="1">Membrane</location>
        <topology evidence="1">Multi-pass membrane protein</topology>
    </subcellularLocation>
</comment>
<keyword evidence="8" id="KW-1185">Reference proteome</keyword>
<dbReference type="InterPro" id="IPR011527">
    <property type="entry name" value="ABC1_TM_dom"/>
</dbReference>
<dbReference type="SUPFAM" id="SSF90123">
    <property type="entry name" value="ABC transporter transmembrane region"/>
    <property type="match status" value="1"/>
</dbReference>
<evidence type="ECO:0000259" key="6">
    <source>
        <dbReference type="PROSITE" id="PS50929"/>
    </source>
</evidence>
<dbReference type="Proteomes" id="UP001177140">
    <property type="component" value="Unassembled WGS sequence"/>
</dbReference>
<gene>
    <name evidence="7" type="ORF">MKW94_014951</name>
</gene>
<evidence type="ECO:0000256" key="4">
    <source>
        <dbReference type="ARBA" id="ARBA00023136"/>
    </source>
</evidence>
<evidence type="ECO:0000256" key="5">
    <source>
        <dbReference type="SAM" id="Phobius"/>
    </source>
</evidence>
<dbReference type="AlphaFoldDB" id="A0AA41SP18"/>
<reference evidence="7" key="1">
    <citation type="submission" date="2022-03" db="EMBL/GenBank/DDBJ databases">
        <title>A functionally conserved STORR gene fusion in Papaver species that diverged 16.8 million years ago.</title>
        <authorList>
            <person name="Catania T."/>
        </authorList>
    </citation>
    <scope>NUCLEOTIDE SEQUENCE</scope>
    <source>
        <strain evidence="7">S-191538</strain>
    </source>
</reference>
<feature type="non-terminal residue" evidence="7">
    <location>
        <position position="177"/>
    </location>
</feature>
<organism evidence="7 8">
    <name type="scientific">Papaver nudicaule</name>
    <name type="common">Iceland poppy</name>
    <dbReference type="NCBI Taxonomy" id="74823"/>
    <lineage>
        <taxon>Eukaryota</taxon>
        <taxon>Viridiplantae</taxon>
        <taxon>Streptophyta</taxon>
        <taxon>Embryophyta</taxon>
        <taxon>Tracheophyta</taxon>
        <taxon>Spermatophyta</taxon>
        <taxon>Magnoliopsida</taxon>
        <taxon>Ranunculales</taxon>
        <taxon>Papaveraceae</taxon>
        <taxon>Papaveroideae</taxon>
        <taxon>Papaver</taxon>
    </lineage>
</organism>
<dbReference type="Pfam" id="PF00664">
    <property type="entry name" value="ABC_membrane"/>
    <property type="match status" value="1"/>
</dbReference>
<comment type="caution">
    <text evidence="7">The sequence shown here is derived from an EMBL/GenBank/DDBJ whole genome shotgun (WGS) entry which is preliminary data.</text>
</comment>
<dbReference type="PANTHER" id="PTHR43394">
    <property type="entry name" value="ATP-DEPENDENT PERMEASE MDL1, MITOCHONDRIAL"/>
    <property type="match status" value="1"/>
</dbReference>
<sequence length="177" mass="19397">MMYEEASQVAADAVGNIRTVASFCAEGKVFNLYQNKCNRLRRTGISRGLISGFSFGVSFFFLFSVYATIFYAGARLLERGKITFSEVLRVFIVLAMTAIGISTSSSMAPNFSKAKTSTISIFAILDETSKLDSSDVSGITLEGLKGEIEFQNVSFKYPLRPDVPIFRDLCLTISSGQ</sequence>
<accession>A0AA41SP18</accession>
<keyword evidence="2 5" id="KW-0812">Transmembrane</keyword>
<feature type="transmembrane region" description="Helical" evidence="5">
    <location>
        <begin position="49"/>
        <end position="72"/>
    </location>
</feature>
<name>A0AA41SP18_PAPNU</name>
<keyword evidence="4 5" id="KW-0472">Membrane</keyword>
<evidence type="ECO:0000256" key="1">
    <source>
        <dbReference type="ARBA" id="ARBA00004141"/>
    </source>
</evidence>
<feature type="transmembrane region" description="Helical" evidence="5">
    <location>
        <begin position="87"/>
        <end position="108"/>
    </location>
</feature>
<dbReference type="PANTHER" id="PTHR43394:SF18">
    <property type="entry name" value="ABC TRANSPORTER B FAMILY MEMBER 11-LIKE"/>
    <property type="match status" value="1"/>
</dbReference>
<dbReference type="InterPro" id="IPR036640">
    <property type="entry name" value="ABC1_TM_sf"/>
</dbReference>
<dbReference type="Gene3D" id="3.40.50.300">
    <property type="entry name" value="P-loop containing nucleotide triphosphate hydrolases"/>
    <property type="match status" value="1"/>
</dbReference>
<dbReference type="GO" id="GO:0005743">
    <property type="term" value="C:mitochondrial inner membrane"/>
    <property type="evidence" value="ECO:0007669"/>
    <property type="project" value="TreeGrafter"/>
</dbReference>
<dbReference type="GO" id="GO:0005524">
    <property type="term" value="F:ATP binding"/>
    <property type="evidence" value="ECO:0007669"/>
    <property type="project" value="InterPro"/>
</dbReference>
<dbReference type="InterPro" id="IPR027417">
    <property type="entry name" value="P-loop_NTPase"/>
</dbReference>